<evidence type="ECO:0000313" key="2">
    <source>
        <dbReference type="EMBL" id="KIJ30887.1"/>
    </source>
</evidence>
<evidence type="ECO:0000256" key="1">
    <source>
        <dbReference type="SAM" id="MobiDB-lite"/>
    </source>
</evidence>
<dbReference type="Proteomes" id="UP000054279">
    <property type="component" value="Unassembled WGS sequence"/>
</dbReference>
<keyword evidence="3" id="KW-1185">Reference proteome</keyword>
<proteinExistence type="predicted"/>
<dbReference type="EMBL" id="KN837252">
    <property type="protein sequence ID" value="KIJ30887.1"/>
    <property type="molecule type" value="Genomic_DNA"/>
</dbReference>
<reference evidence="2 3" key="1">
    <citation type="submission" date="2014-06" db="EMBL/GenBank/DDBJ databases">
        <title>Evolutionary Origins and Diversification of the Mycorrhizal Mutualists.</title>
        <authorList>
            <consortium name="DOE Joint Genome Institute"/>
            <consortium name="Mycorrhizal Genomics Consortium"/>
            <person name="Kohler A."/>
            <person name="Kuo A."/>
            <person name="Nagy L.G."/>
            <person name="Floudas D."/>
            <person name="Copeland A."/>
            <person name="Barry K.W."/>
            <person name="Cichocki N."/>
            <person name="Veneault-Fourrey C."/>
            <person name="LaButti K."/>
            <person name="Lindquist E.A."/>
            <person name="Lipzen A."/>
            <person name="Lundell T."/>
            <person name="Morin E."/>
            <person name="Murat C."/>
            <person name="Riley R."/>
            <person name="Ohm R."/>
            <person name="Sun H."/>
            <person name="Tunlid A."/>
            <person name="Henrissat B."/>
            <person name="Grigoriev I.V."/>
            <person name="Hibbett D.S."/>
            <person name="Martin F."/>
        </authorList>
    </citation>
    <scope>NUCLEOTIDE SEQUENCE [LARGE SCALE GENOMIC DNA]</scope>
    <source>
        <strain evidence="2 3">SS14</strain>
    </source>
</reference>
<evidence type="ECO:0000313" key="3">
    <source>
        <dbReference type="Proteomes" id="UP000054279"/>
    </source>
</evidence>
<name>A0A0C9UPL5_SPHS4</name>
<protein>
    <submittedName>
        <fullName evidence="2">Uncharacterized protein</fullName>
    </submittedName>
</protein>
<feature type="region of interest" description="Disordered" evidence="1">
    <location>
        <begin position="90"/>
        <end position="124"/>
    </location>
</feature>
<gene>
    <name evidence="2" type="ORF">M422DRAFT_53568</name>
</gene>
<accession>A0A0C9UPL5</accession>
<feature type="compositionally biased region" description="Basic and acidic residues" evidence="1">
    <location>
        <begin position="90"/>
        <end position="112"/>
    </location>
</feature>
<dbReference type="AlphaFoldDB" id="A0A0C9UPL5"/>
<sequence>MEVILGVICHATADSRAEFERHHSTKMLGRNPGAALRNYIIKRKQSDIPLECVPEEAMKTKSRRVVNGEVQEEVEVPILARDIKAGLTQMRKEMGLPQIQDRRDQRDGKSQSEENGPIPEMRGNGLMWPAWLQEEEFSMVRFQSLQLIIDRS</sequence>
<dbReference type="HOGENOM" id="CLU_1723494_0_0_1"/>
<organism evidence="2 3">
    <name type="scientific">Sphaerobolus stellatus (strain SS14)</name>
    <dbReference type="NCBI Taxonomy" id="990650"/>
    <lineage>
        <taxon>Eukaryota</taxon>
        <taxon>Fungi</taxon>
        <taxon>Dikarya</taxon>
        <taxon>Basidiomycota</taxon>
        <taxon>Agaricomycotina</taxon>
        <taxon>Agaricomycetes</taxon>
        <taxon>Phallomycetidae</taxon>
        <taxon>Geastrales</taxon>
        <taxon>Sphaerobolaceae</taxon>
        <taxon>Sphaerobolus</taxon>
    </lineage>
</organism>